<proteinExistence type="predicted"/>
<keyword evidence="2" id="KW-1185">Reference proteome</keyword>
<dbReference type="AlphaFoldDB" id="A0A4C1YVW8"/>
<dbReference type="EMBL" id="BGZK01001401">
    <property type="protein sequence ID" value="GBP79123.1"/>
    <property type="molecule type" value="Genomic_DNA"/>
</dbReference>
<reference evidence="1 2" key="1">
    <citation type="journal article" date="2019" name="Commun. Biol.">
        <title>The bagworm genome reveals a unique fibroin gene that provides high tensile strength.</title>
        <authorList>
            <person name="Kono N."/>
            <person name="Nakamura H."/>
            <person name="Ohtoshi R."/>
            <person name="Tomita M."/>
            <person name="Numata K."/>
            <person name="Arakawa K."/>
        </authorList>
    </citation>
    <scope>NUCLEOTIDE SEQUENCE [LARGE SCALE GENOMIC DNA]</scope>
</reference>
<sequence length="134" mass="15246">MEVDALQRYLLASYKKVDNEKPPRRKKVLLSGFEILMVWLCLLCAGTTPRCRTPPRPSLEVPASDRGRCRHSAIGDGRYADYTPIAGGQSRRRTLDPAMTRRLPPLCMHSPRNLLADSFKAAFAKLEWFTEIKE</sequence>
<evidence type="ECO:0000313" key="2">
    <source>
        <dbReference type="Proteomes" id="UP000299102"/>
    </source>
</evidence>
<accession>A0A4C1YVW8</accession>
<evidence type="ECO:0000313" key="1">
    <source>
        <dbReference type="EMBL" id="GBP79123.1"/>
    </source>
</evidence>
<protein>
    <submittedName>
        <fullName evidence="1">Uncharacterized protein</fullName>
    </submittedName>
</protein>
<dbReference type="Proteomes" id="UP000299102">
    <property type="component" value="Unassembled WGS sequence"/>
</dbReference>
<name>A0A4C1YVW8_EUMVA</name>
<organism evidence="1 2">
    <name type="scientific">Eumeta variegata</name>
    <name type="common">Bagworm moth</name>
    <name type="synonym">Eumeta japonica</name>
    <dbReference type="NCBI Taxonomy" id="151549"/>
    <lineage>
        <taxon>Eukaryota</taxon>
        <taxon>Metazoa</taxon>
        <taxon>Ecdysozoa</taxon>
        <taxon>Arthropoda</taxon>
        <taxon>Hexapoda</taxon>
        <taxon>Insecta</taxon>
        <taxon>Pterygota</taxon>
        <taxon>Neoptera</taxon>
        <taxon>Endopterygota</taxon>
        <taxon>Lepidoptera</taxon>
        <taxon>Glossata</taxon>
        <taxon>Ditrysia</taxon>
        <taxon>Tineoidea</taxon>
        <taxon>Psychidae</taxon>
        <taxon>Oiketicinae</taxon>
        <taxon>Eumeta</taxon>
    </lineage>
</organism>
<gene>
    <name evidence="1" type="ORF">EVAR_54483_1</name>
</gene>
<comment type="caution">
    <text evidence="1">The sequence shown here is derived from an EMBL/GenBank/DDBJ whole genome shotgun (WGS) entry which is preliminary data.</text>
</comment>